<evidence type="ECO:0000313" key="3">
    <source>
        <dbReference type="EMBL" id="KAG2981306.1"/>
    </source>
</evidence>
<evidence type="ECO:0000313" key="2">
    <source>
        <dbReference type="EMBL" id="KAG2856681.1"/>
    </source>
</evidence>
<proteinExistence type="predicted"/>
<dbReference type="PANTHER" id="PTHR11439">
    <property type="entry name" value="GAG-POL-RELATED RETROTRANSPOSON"/>
    <property type="match status" value="1"/>
</dbReference>
<dbReference type="Proteomes" id="UP000697107">
    <property type="component" value="Unassembled WGS sequence"/>
</dbReference>
<accession>A0A8T0Z3L2</accession>
<evidence type="ECO:0000313" key="4">
    <source>
        <dbReference type="Proteomes" id="UP000735874"/>
    </source>
</evidence>
<sequence length="371" mass="41692">MAQANPQGILKRGFTPLQSKPCIFIHRLGNGDIILVALYVDDMLIAAPTKQLAEQVISSLEEEFRLKRLGAARLVVGLEIRRDRSRRTMHITQQRYIEDVVERFGQTHAKSSVNPCEVATKLRHGEDGEGLDTSVYPYRSLIGSLLYISMDTRPDIVYIVGKLSKYCQRPTMQHGGAGITVVRYLKATPTHDLRFDCNAQLCSYSDSDWAADVDDRRSVSGIMVLYNGAPVIFKSKTQKSVAQSTAEAEYVAQSICTQETIWVRTLLEEMGVNHAGPTAIFVDNQAAISMTKQIGYSQRCKHIDLRFHYVREKVEEGVVKPIYIPMSDQLADYLTKPLASSQFRHLVSKTNVHPSPQGGIDMKASMWRNRL</sequence>
<reference evidence="2" key="1">
    <citation type="submission" date="2018-10" db="EMBL/GenBank/DDBJ databases">
        <title>Effector identification in a new, highly contiguous assembly of the strawberry crown rot pathogen Phytophthora cactorum.</title>
        <authorList>
            <person name="Armitage A.D."/>
            <person name="Nellist C.F."/>
            <person name="Bates H."/>
            <person name="Vickerstaff R.J."/>
            <person name="Harrison R.J."/>
        </authorList>
    </citation>
    <scope>NUCLEOTIDE SEQUENCE</scope>
    <source>
        <strain evidence="2">15-7</strain>
        <strain evidence="3">P415</strain>
    </source>
</reference>
<dbReference type="PANTHER" id="PTHR11439:SF440">
    <property type="entry name" value="INTEGRASE CATALYTIC DOMAIN-CONTAINING PROTEIN"/>
    <property type="match status" value="1"/>
</dbReference>
<dbReference type="EMBL" id="RCML01000311">
    <property type="protein sequence ID" value="KAG2981306.1"/>
    <property type="molecule type" value="Genomic_DNA"/>
</dbReference>
<gene>
    <name evidence="2" type="ORF">PC113_g11355</name>
    <name evidence="3" type="ORF">PC118_g10675</name>
</gene>
<feature type="domain" description="Reverse transcriptase Ty1/copia-type" evidence="1">
    <location>
        <begin position="11"/>
        <end position="116"/>
    </location>
</feature>
<protein>
    <recommendedName>
        <fullName evidence="1">Reverse transcriptase Ty1/copia-type domain-containing protein</fullName>
    </recommendedName>
</protein>
<evidence type="ECO:0000259" key="1">
    <source>
        <dbReference type="Pfam" id="PF07727"/>
    </source>
</evidence>
<dbReference type="Pfam" id="PF07727">
    <property type="entry name" value="RVT_2"/>
    <property type="match status" value="1"/>
</dbReference>
<dbReference type="EMBL" id="RCMG01000322">
    <property type="protein sequence ID" value="KAG2856681.1"/>
    <property type="molecule type" value="Genomic_DNA"/>
</dbReference>
<dbReference type="Proteomes" id="UP000735874">
    <property type="component" value="Unassembled WGS sequence"/>
</dbReference>
<organism evidence="2 4">
    <name type="scientific">Phytophthora cactorum</name>
    <dbReference type="NCBI Taxonomy" id="29920"/>
    <lineage>
        <taxon>Eukaryota</taxon>
        <taxon>Sar</taxon>
        <taxon>Stramenopiles</taxon>
        <taxon>Oomycota</taxon>
        <taxon>Peronosporomycetes</taxon>
        <taxon>Peronosporales</taxon>
        <taxon>Peronosporaceae</taxon>
        <taxon>Phytophthora</taxon>
    </lineage>
</organism>
<dbReference type="InterPro" id="IPR013103">
    <property type="entry name" value="RVT_2"/>
</dbReference>
<dbReference type="VEuPathDB" id="FungiDB:PC110_g15304"/>
<dbReference type="AlphaFoldDB" id="A0A8T0Z3L2"/>
<dbReference type="InterPro" id="IPR043502">
    <property type="entry name" value="DNA/RNA_pol_sf"/>
</dbReference>
<dbReference type="SUPFAM" id="SSF56672">
    <property type="entry name" value="DNA/RNA polymerases"/>
    <property type="match status" value="1"/>
</dbReference>
<dbReference type="CDD" id="cd09272">
    <property type="entry name" value="RNase_HI_RT_Ty1"/>
    <property type="match status" value="1"/>
</dbReference>
<comment type="caution">
    <text evidence="2">The sequence shown here is derived from an EMBL/GenBank/DDBJ whole genome shotgun (WGS) entry which is preliminary data.</text>
</comment>
<name>A0A8T0Z3L2_9STRA</name>